<keyword evidence="1" id="KW-1133">Transmembrane helix</keyword>
<evidence type="ECO:0000313" key="3">
    <source>
        <dbReference type="Proteomes" id="UP000177605"/>
    </source>
</evidence>
<comment type="caution">
    <text evidence="2">The sequence shown here is derived from an EMBL/GenBank/DDBJ whole genome shotgun (WGS) entry which is preliminary data.</text>
</comment>
<evidence type="ECO:0000313" key="2">
    <source>
        <dbReference type="EMBL" id="OGN06552.1"/>
    </source>
</evidence>
<dbReference type="AlphaFoldDB" id="A0A1F8F085"/>
<dbReference type="Proteomes" id="UP000177605">
    <property type="component" value="Unassembled WGS sequence"/>
</dbReference>
<keyword evidence="1" id="KW-0472">Membrane</keyword>
<feature type="transmembrane region" description="Helical" evidence="1">
    <location>
        <begin position="15"/>
        <end position="33"/>
    </location>
</feature>
<gene>
    <name evidence="2" type="ORF">A2669_02825</name>
</gene>
<organism evidence="2 3">
    <name type="scientific">Candidatus Yanofskybacteria bacterium RIFCSPHIGHO2_01_FULL_48_25b</name>
    <dbReference type="NCBI Taxonomy" id="1802672"/>
    <lineage>
        <taxon>Bacteria</taxon>
        <taxon>Candidatus Yanofskyibacteriota</taxon>
    </lineage>
</organism>
<reference evidence="2 3" key="1">
    <citation type="journal article" date="2016" name="Nat. Commun.">
        <title>Thousands of microbial genomes shed light on interconnected biogeochemical processes in an aquifer system.</title>
        <authorList>
            <person name="Anantharaman K."/>
            <person name="Brown C.T."/>
            <person name="Hug L.A."/>
            <person name="Sharon I."/>
            <person name="Castelle C.J."/>
            <person name="Probst A.J."/>
            <person name="Thomas B.C."/>
            <person name="Singh A."/>
            <person name="Wilkins M.J."/>
            <person name="Karaoz U."/>
            <person name="Brodie E.L."/>
            <person name="Williams K.H."/>
            <person name="Hubbard S.S."/>
            <person name="Banfield J.F."/>
        </authorList>
    </citation>
    <scope>NUCLEOTIDE SEQUENCE [LARGE SCALE GENOMIC DNA]</scope>
</reference>
<protein>
    <submittedName>
        <fullName evidence="2">Uncharacterized protein</fullName>
    </submittedName>
</protein>
<feature type="transmembrane region" description="Helical" evidence="1">
    <location>
        <begin position="45"/>
        <end position="73"/>
    </location>
</feature>
<sequence>MCSKLSISQKGKAMIWPYLFVLLFVIFASRSVYDLAGVEEFFDYFLGTLLLGTLSALVFCLGIGFGSLVGLTVSKH</sequence>
<proteinExistence type="predicted"/>
<accession>A0A1F8F085</accession>
<name>A0A1F8F085_9BACT</name>
<dbReference type="EMBL" id="MGJM01000013">
    <property type="protein sequence ID" value="OGN06552.1"/>
    <property type="molecule type" value="Genomic_DNA"/>
</dbReference>
<evidence type="ECO:0000256" key="1">
    <source>
        <dbReference type="SAM" id="Phobius"/>
    </source>
</evidence>
<keyword evidence="1" id="KW-0812">Transmembrane</keyword>